<dbReference type="EMBL" id="NHRY01000239">
    <property type="protein sequence ID" value="PPQ28709.1"/>
    <property type="molecule type" value="Genomic_DNA"/>
</dbReference>
<accession>A0A2S6N273</accession>
<dbReference type="OrthoDB" id="7945855at2"/>
<protein>
    <submittedName>
        <fullName evidence="1">Uncharacterized protein</fullName>
    </submittedName>
</protein>
<keyword evidence="2" id="KW-1185">Reference proteome</keyword>
<gene>
    <name evidence="1" type="ORF">CCS01_23750</name>
</gene>
<organism evidence="1 2">
    <name type="scientific">Rhodopila globiformis</name>
    <name type="common">Rhodopseudomonas globiformis</name>
    <dbReference type="NCBI Taxonomy" id="1071"/>
    <lineage>
        <taxon>Bacteria</taxon>
        <taxon>Pseudomonadati</taxon>
        <taxon>Pseudomonadota</taxon>
        <taxon>Alphaproteobacteria</taxon>
        <taxon>Acetobacterales</taxon>
        <taxon>Acetobacteraceae</taxon>
        <taxon>Rhodopila</taxon>
    </lineage>
</organism>
<comment type="caution">
    <text evidence="1">The sequence shown here is derived from an EMBL/GenBank/DDBJ whole genome shotgun (WGS) entry which is preliminary data.</text>
</comment>
<evidence type="ECO:0000313" key="2">
    <source>
        <dbReference type="Proteomes" id="UP000239724"/>
    </source>
</evidence>
<sequence>MLIWLAGITALLVGVGVGVGVGVAAPRHPASTADRQGAVCRPGQTDDTLRPLPPALVLRARAVFGLAMPDDLIRRATVYRCLDGRTLLCTAGANLVCGKANTRRDLPGVAAWCRDHRDVDSVPMFVTGHDTAYRWRCADGAPLIVATEAVDARGFLSRNWKDGDGRPD</sequence>
<proteinExistence type="predicted"/>
<name>A0A2S6N273_RHOGL</name>
<dbReference type="AlphaFoldDB" id="A0A2S6N273"/>
<dbReference type="RefSeq" id="WP_104521300.1">
    <property type="nucleotide sequence ID" value="NZ_NHRY01000239.1"/>
</dbReference>
<dbReference type="Proteomes" id="UP000239724">
    <property type="component" value="Unassembled WGS sequence"/>
</dbReference>
<evidence type="ECO:0000313" key="1">
    <source>
        <dbReference type="EMBL" id="PPQ28709.1"/>
    </source>
</evidence>
<reference evidence="1 2" key="1">
    <citation type="journal article" date="2018" name="Arch. Microbiol.">
        <title>New insights into the metabolic potential of the phototrophic purple bacterium Rhodopila globiformis DSM 161(T) from its draft genome sequence and evidence for a vanadium-dependent nitrogenase.</title>
        <authorList>
            <person name="Imhoff J.F."/>
            <person name="Rahn T."/>
            <person name="Kunzel S."/>
            <person name="Neulinger S.C."/>
        </authorList>
    </citation>
    <scope>NUCLEOTIDE SEQUENCE [LARGE SCALE GENOMIC DNA]</scope>
    <source>
        <strain evidence="1 2">DSM 161</strain>
    </source>
</reference>